<keyword evidence="1" id="KW-1133">Transmembrane helix</keyword>
<feature type="transmembrane region" description="Helical" evidence="1">
    <location>
        <begin position="74"/>
        <end position="95"/>
    </location>
</feature>
<dbReference type="AlphaFoldDB" id="A0A0G0AVF7"/>
<sequence>MKKKLIVLGSSVLSFMPFIASAQTTIQSMVATIGSILNTAIPVLIILGVLYFVYGVVMFVIASDEEAKTKGRNSMIYGIIGLVVIVAMWGLVGIVQRTFGIDSSYAPNVDLVPTFDQ</sequence>
<accession>A0A0G0AVF7</accession>
<gene>
    <name evidence="3" type="ORF">UR19_C0001G0019</name>
</gene>
<comment type="caution">
    <text evidence="3">The sequence shown here is derived from an EMBL/GenBank/DDBJ whole genome shotgun (WGS) entry which is preliminary data.</text>
</comment>
<dbReference type="Proteomes" id="UP000034934">
    <property type="component" value="Unassembled WGS sequence"/>
</dbReference>
<feature type="transmembrane region" description="Helical" evidence="1">
    <location>
        <begin position="41"/>
        <end position="62"/>
    </location>
</feature>
<dbReference type="InterPro" id="IPR043993">
    <property type="entry name" value="T4SS_pilin"/>
</dbReference>
<keyword evidence="1" id="KW-0812">Transmembrane</keyword>
<name>A0A0G0AVF7_9BACT</name>
<keyword evidence="2" id="KW-0732">Signal</keyword>
<proteinExistence type="predicted"/>
<evidence type="ECO:0000256" key="1">
    <source>
        <dbReference type="SAM" id="Phobius"/>
    </source>
</evidence>
<keyword evidence="1" id="KW-0472">Membrane</keyword>
<organism evidence="3 4">
    <name type="scientific">Candidatus Nomurabacteria bacterium GW2011_GWF1_31_48</name>
    <dbReference type="NCBI Taxonomy" id="1618767"/>
    <lineage>
        <taxon>Bacteria</taxon>
        <taxon>Candidatus Nomuraibacteriota</taxon>
    </lineage>
</organism>
<dbReference type="EMBL" id="LBOG01000001">
    <property type="protein sequence ID" value="KKP30635.1"/>
    <property type="molecule type" value="Genomic_DNA"/>
</dbReference>
<dbReference type="Pfam" id="PF18895">
    <property type="entry name" value="T4SS_pilin"/>
    <property type="match status" value="1"/>
</dbReference>
<protein>
    <recommendedName>
        <fullName evidence="5">TrbC/VIRB2 family protein</fullName>
    </recommendedName>
</protein>
<evidence type="ECO:0000313" key="3">
    <source>
        <dbReference type="EMBL" id="KKP30635.1"/>
    </source>
</evidence>
<evidence type="ECO:0000313" key="4">
    <source>
        <dbReference type="Proteomes" id="UP000034934"/>
    </source>
</evidence>
<evidence type="ECO:0000256" key="2">
    <source>
        <dbReference type="SAM" id="SignalP"/>
    </source>
</evidence>
<reference evidence="3 4" key="1">
    <citation type="journal article" date="2015" name="Nature">
        <title>rRNA introns, odd ribosomes, and small enigmatic genomes across a large radiation of phyla.</title>
        <authorList>
            <person name="Brown C.T."/>
            <person name="Hug L.A."/>
            <person name="Thomas B.C."/>
            <person name="Sharon I."/>
            <person name="Castelle C.J."/>
            <person name="Singh A."/>
            <person name="Wilkins M.J."/>
            <person name="Williams K.H."/>
            <person name="Banfield J.F."/>
        </authorList>
    </citation>
    <scope>NUCLEOTIDE SEQUENCE [LARGE SCALE GENOMIC DNA]</scope>
</reference>
<feature type="signal peptide" evidence="2">
    <location>
        <begin position="1"/>
        <end position="22"/>
    </location>
</feature>
<feature type="chain" id="PRO_5002531008" description="TrbC/VIRB2 family protein" evidence="2">
    <location>
        <begin position="23"/>
        <end position="117"/>
    </location>
</feature>
<evidence type="ECO:0008006" key="5">
    <source>
        <dbReference type="Google" id="ProtNLM"/>
    </source>
</evidence>